<evidence type="ECO:0000313" key="1">
    <source>
        <dbReference type="EMBL" id="GJS88568.1"/>
    </source>
</evidence>
<organism evidence="1 2">
    <name type="scientific">Tanacetum coccineum</name>
    <dbReference type="NCBI Taxonomy" id="301880"/>
    <lineage>
        <taxon>Eukaryota</taxon>
        <taxon>Viridiplantae</taxon>
        <taxon>Streptophyta</taxon>
        <taxon>Embryophyta</taxon>
        <taxon>Tracheophyta</taxon>
        <taxon>Spermatophyta</taxon>
        <taxon>Magnoliopsida</taxon>
        <taxon>eudicotyledons</taxon>
        <taxon>Gunneridae</taxon>
        <taxon>Pentapetalae</taxon>
        <taxon>asterids</taxon>
        <taxon>campanulids</taxon>
        <taxon>Asterales</taxon>
        <taxon>Asteraceae</taxon>
        <taxon>Asteroideae</taxon>
        <taxon>Anthemideae</taxon>
        <taxon>Anthemidinae</taxon>
        <taxon>Tanacetum</taxon>
    </lineage>
</organism>
<keyword evidence="2" id="KW-1185">Reference proteome</keyword>
<reference evidence="1" key="1">
    <citation type="journal article" date="2022" name="Int. J. Mol. Sci.">
        <title>Draft Genome of Tanacetum Coccineum: Genomic Comparison of Closely Related Tanacetum-Family Plants.</title>
        <authorList>
            <person name="Yamashiro T."/>
            <person name="Shiraishi A."/>
            <person name="Nakayama K."/>
            <person name="Satake H."/>
        </authorList>
    </citation>
    <scope>NUCLEOTIDE SEQUENCE</scope>
</reference>
<reference evidence="1" key="2">
    <citation type="submission" date="2022-01" db="EMBL/GenBank/DDBJ databases">
        <authorList>
            <person name="Yamashiro T."/>
            <person name="Shiraishi A."/>
            <person name="Satake H."/>
            <person name="Nakayama K."/>
        </authorList>
    </citation>
    <scope>NUCLEOTIDE SEQUENCE</scope>
</reference>
<evidence type="ECO:0000313" key="2">
    <source>
        <dbReference type="Proteomes" id="UP001151760"/>
    </source>
</evidence>
<comment type="caution">
    <text evidence="1">The sequence shown here is derived from an EMBL/GenBank/DDBJ whole genome shotgun (WGS) entry which is preliminary data.</text>
</comment>
<accession>A0ABQ4ZIG8</accession>
<dbReference type="Proteomes" id="UP001151760">
    <property type="component" value="Unassembled WGS sequence"/>
</dbReference>
<protein>
    <submittedName>
        <fullName evidence="1">Uncharacterized protein</fullName>
    </submittedName>
</protein>
<gene>
    <name evidence="1" type="ORF">Tco_0771204</name>
</gene>
<proteinExistence type="predicted"/>
<sequence>MTHSINHQTRNSVPEPITAPENIIQIETNIENAQVDDDEFINIFSTPVQERGETLSHYVDSSNMLLQSNTIPSAQRGQKIQQSPPWENLYKSIPSRAIHVQHSPPRPSMSDITFHKGQVEKGLSISSDDSVEMYLTPDELEVLGN</sequence>
<dbReference type="EMBL" id="BQNB010011283">
    <property type="protein sequence ID" value="GJS88568.1"/>
    <property type="molecule type" value="Genomic_DNA"/>
</dbReference>
<name>A0ABQ4ZIG8_9ASTR</name>